<dbReference type="InterPro" id="IPR000253">
    <property type="entry name" value="FHA_dom"/>
</dbReference>
<accession>A0A1J1LSR8</accession>
<evidence type="ECO:0000259" key="2">
    <source>
        <dbReference type="PROSITE" id="PS50006"/>
    </source>
</evidence>
<feature type="domain" description="FHA" evidence="2">
    <location>
        <begin position="97"/>
        <end position="149"/>
    </location>
</feature>
<dbReference type="AlphaFoldDB" id="A0A1J1LSR8"/>
<reference evidence="4" key="1">
    <citation type="submission" date="2015-10" db="EMBL/GenBank/DDBJ databases">
        <authorList>
            <person name="Regsiter A."/>
            <person name="william w."/>
        </authorList>
    </citation>
    <scope>NUCLEOTIDE SEQUENCE [LARGE SCALE GENOMIC DNA]</scope>
</reference>
<dbReference type="CDD" id="cd00060">
    <property type="entry name" value="FHA"/>
    <property type="match status" value="1"/>
</dbReference>
<evidence type="ECO:0000313" key="4">
    <source>
        <dbReference type="Proteomes" id="UP000184315"/>
    </source>
</evidence>
<evidence type="ECO:0000313" key="3">
    <source>
        <dbReference type="EMBL" id="CUR35447.1"/>
    </source>
</evidence>
<dbReference type="Pfam" id="PF00498">
    <property type="entry name" value="FHA"/>
    <property type="match status" value="1"/>
</dbReference>
<organism evidence="3 4">
    <name type="scientific">Planktothrix tepida PCC 9214</name>
    <dbReference type="NCBI Taxonomy" id="671072"/>
    <lineage>
        <taxon>Bacteria</taxon>
        <taxon>Bacillati</taxon>
        <taxon>Cyanobacteriota</taxon>
        <taxon>Cyanophyceae</taxon>
        <taxon>Oscillatoriophycideae</taxon>
        <taxon>Oscillatoriales</taxon>
        <taxon>Microcoleaceae</taxon>
        <taxon>Planktothrix</taxon>
    </lineage>
</organism>
<keyword evidence="4" id="KW-1185">Reference proteome</keyword>
<dbReference type="SMART" id="SM00240">
    <property type="entry name" value="FHA"/>
    <property type="match status" value="1"/>
</dbReference>
<dbReference type="RefSeq" id="WP_072722413.1">
    <property type="nucleotide sequence ID" value="NZ_LN889815.1"/>
</dbReference>
<dbReference type="STRING" id="671072.PL9214670073"/>
<dbReference type="InterPro" id="IPR008984">
    <property type="entry name" value="SMAD_FHA_dom_sf"/>
</dbReference>
<gene>
    <name evidence="3" type="ORF">PL9214670073</name>
</gene>
<dbReference type="SUPFAM" id="SSF49879">
    <property type="entry name" value="SMAD/FHA domain"/>
    <property type="match status" value="1"/>
</dbReference>
<dbReference type="Proteomes" id="UP000184315">
    <property type="component" value="Unassembled WGS sequence"/>
</dbReference>
<dbReference type="Gene3D" id="2.60.200.20">
    <property type="match status" value="1"/>
</dbReference>
<dbReference type="InterPro" id="IPR026870">
    <property type="entry name" value="Zinc_ribbon_dom"/>
</dbReference>
<sequence>MSVSCSACGYENLDGTEFCEACGAELLASVTVTEVATPDYSMPPSIPDFMNPAPPYTPPASSPQPSIPSSPFVSGTARLIAKQSGCPTSEFTLDGSAIIGRFDPDTGPVDVDLEGWAGEDTISRNHAEIYYEGGQWKIKDLGSTNGVFIKPVGQSRFGARITLPETLNSGDEIAIAKIRFLFQSP</sequence>
<proteinExistence type="predicted"/>
<name>A0A1J1LSR8_9CYAN</name>
<dbReference type="PROSITE" id="PS50006">
    <property type="entry name" value="FHA_DOMAIN"/>
    <property type="match status" value="1"/>
</dbReference>
<feature type="compositionally biased region" description="Pro residues" evidence="1">
    <location>
        <begin position="52"/>
        <end position="68"/>
    </location>
</feature>
<dbReference type="OrthoDB" id="424711at2"/>
<dbReference type="Pfam" id="PF13240">
    <property type="entry name" value="Zn_Ribbon_1"/>
    <property type="match status" value="1"/>
</dbReference>
<evidence type="ECO:0000256" key="1">
    <source>
        <dbReference type="SAM" id="MobiDB-lite"/>
    </source>
</evidence>
<dbReference type="EMBL" id="CZDF01000174">
    <property type="protein sequence ID" value="CUR35447.1"/>
    <property type="molecule type" value="Genomic_DNA"/>
</dbReference>
<protein>
    <submittedName>
        <fullName evidence="3">FHA domain-containing protein</fullName>
    </submittedName>
</protein>
<feature type="region of interest" description="Disordered" evidence="1">
    <location>
        <begin position="48"/>
        <end position="70"/>
    </location>
</feature>